<sequence length="726" mass="80964">MSTPTHEKLQLDPGTVKRRRTSVNCKCLLVSGGIFAGLLAVLGIAKIAVNISRGIRSPHAFMYENRTIADVQAAGEMAKVVRPLVDEKQKFDVRAKVWSTVSDDGGLKEVWNGVLFKGVTLQDKHVHTKVALSVPLEGFKKDVLENYDLRAYLTIVPHQPSLLDYMDGFETWKPTLVTKQHISPLAPGEVRTTVDEALDSFGISIPLIDFHPIKSACGGKEATQSSDNETELGESTDEETFHLGKSDVETTKGRKALKAHPYVVTRTDFRVAKMTKLYNLKEYERHQERLRKEMATNGCLLAQKLGSEPNMTASQRDERNCYRTFSTRANSETLIRLLVSTEKSGERRAEAAYAPFIDVTPRNWGPLDLVPIPVDREHCAQAESSLADGATVEEQKYLNVTWNVAYSASSPAKLFIADTVGRFNRRYNTTDTEFQKARMQQIVEQRHRLHGQKFSPYGRRGRNRVLHTVGGIANFIHINLSLLYWYTRSSTVGISIIGASIQAGIPIVDFTGGILASKAFESDTSLPAMLITVIVKVYRHLAVTFVVLKAILRVDFLDSFPFLAMMPASYLERASLRLEIRGQTKFVLGILIASFSLYLASPLRKYPLIAHVGPAPDIPDTNTALYSNLQEYALLPLELSAFAFQLLLNYRAKTFAGQYKLAAWLGLIEFVCNISVWLPGIRGEDHVRPAFTVGDLFFGGVMLGWAVQAWLYPGVEQDVGEDKDMN</sequence>
<accession>A0A8H5BAN3</accession>
<dbReference type="Proteomes" id="UP000541558">
    <property type="component" value="Unassembled WGS sequence"/>
</dbReference>
<feature type="region of interest" description="Disordered" evidence="1">
    <location>
        <begin position="218"/>
        <end position="239"/>
    </location>
</feature>
<organism evidence="3 4">
    <name type="scientific">Ephemerocybe angulata</name>
    <dbReference type="NCBI Taxonomy" id="980116"/>
    <lineage>
        <taxon>Eukaryota</taxon>
        <taxon>Fungi</taxon>
        <taxon>Dikarya</taxon>
        <taxon>Basidiomycota</taxon>
        <taxon>Agaricomycotina</taxon>
        <taxon>Agaricomycetes</taxon>
        <taxon>Agaricomycetidae</taxon>
        <taxon>Agaricales</taxon>
        <taxon>Agaricineae</taxon>
        <taxon>Psathyrellaceae</taxon>
        <taxon>Ephemerocybe</taxon>
    </lineage>
</organism>
<dbReference type="AlphaFoldDB" id="A0A8H5BAN3"/>
<keyword evidence="2" id="KW-0472">Membrane</keyword>
<keyword evidence="2" id="KW-0812">Transmembrane</keyword>
<evidence type="ECO:0000256" key="1">
    <source>
        <dbReference type="SAM" id="MobiDB-lite"/>
    </source>
</evidence>
<feature type="transmembrane region" description="Helical" evidence="2">
    <location>
        <begin position="661"/>
        <end position="678"/>
    </location>
</feature>
<gene>
    <name evidence="3" type="ORF">D9611_013704</name>
</gene>
<name>A0A8H5BAN3_9AGAR</name>
<keyword evidence="2" id="KW-1133">Transmembrane helix</keyword>
<feature type="transmembrane region" description="Helical" evidence="2">
    <location>
        <begin position="690"/>
        <end position="712"/>
    </location>
</feature>
<feature type="compositionally biased region" description="Acidic residues" evidence="1">
    <location>
        <begin position="228"/>
        <end position="238"/>
    </location>
</feature>
<keyword evidence="4" id="KW-1185">Reference proteome</keyword>
<evidence type="ECO:0000256" key="2">
    <source>
        <dbReference type="SAM" id="Phobius"/>
    </source>
</evidence>
<proteinExistence type="predicted"/>
<feature type="transmembrane region" description="Helical" evidence="2">
    <location>
        <begin position="465"/>
        <end position="486"/>
    </location>
</feature>
<feature type="transmembrane region" description="Helical" evidence="2">
    <location>
        <begin position="492"/>
        <end position="516"/>
    </location>
</feature>
<feature type="transmembrane region" description="Helical" evidence="2">
    <location>
        <begin position="528"/>
        <end position="548"/>
    </location>
</feature>
<evidence type="ECO:0000313" key="3">
    <source>
        <dbReference type="EMBL" id="KAF5318953.1"/>
    </source>
</evidence>
<feature type="transmembrane region" description="Helical" evidence="2">
    <location>
        <begin position="28"/>
        <end position="49"/>
    </location>
</feature>
<reference evidence="3 4" key="1">
    <citation type="journal article" date="2020" name="ISME J.">
        <title>Uncovering the hidden diversity of litter-decomposition mechanisms in mushroom-forming fungi.</title>
        <authorList>
            <person name="Floudas D."/>
            <person name="Bentzer J."/>
            <person name="Ahren D."/>
            <person name="Johansson T."/>
            <person name="Persson P."/>
            <person name="Tunlid A."/>
        </authorList>
    </citation>
    <scope>NUCLEOTIDE SEQUENCE [LARGE SCALE GENOMIC DNA]</scope>
    <source>
        <strain evidence="3 4">CBS 175.51</strain>
    </source>
</reference>
<dbReference type="EMBL" id="JAACJK010000176">
    <property type="protein sequence ID" value="KAF5318953.1"/>
    <property type="molecule type" value="Genomic_DNA"/>
</dbReference>
<feature type="transmembrane region" description="Helical" evidence="2">
    <location>
        <begin position="583"/>
        <end position="601"/>
    </location>
</feature>
<dbReference type="OrthoDB" id="2548253at2759"/>
<evidence type="ECO:0000313" key="4">
    <source>
        <dbReference type="Proteomes" id="UP000541558"/>
    </source>
</evidence>
<protein>
    <submittedName>
        <fullName evidence="3">Uncharacterized protein</fullName>
    </submittedName>
</protein>
<comment type="caution">
    <text evidence="3">The sequence shown here is derived from an EMBL/GenBank/DDBJ whole genome shotgun (WGS) entry which is preliminary data.</text>
</comment>